<evidence type="ECO:0000313" key="9">
    <source>
        <dbReference type="Proteomes" id="UP000518887"/>
    </source>
</evidence>
<dbReference type="PANTHER" id="PTHR10491:SF4">
    <property type="entry name" value="METHIONINE ADENOSYLTRANSFERASE 2 SUBUNIT BETA"/>
    <property type="match status" value="1"/>
</dbReference>
<keyword evidence="6 8" id="KW-0560">Oxidoreductase</keyword>
<dbReference type="GO" id="GO:0019305">
    <property type="term" value="P:dTDP-rhamnose biosynthetic process"/>
    <property type="evidence" value="ECO:0007669"/>
    <property type="project" value="UniProtKB-UniPathway"/>
</dbReference>
<evidence type="ECO:0000256" key="2">
    <source>
        <dbReference type="ARBA" id="ARBA00010944"/>
    </source>
</evidence>
<comment type="caution">
    <text evidence="8">The sequence shown here is derived from an EMBL/GenBank/DDBJ whole genome shotgun (WGS) entry which is preliminary data.</text>
</comment>
<feature type="domain" description="RmlD-like substrate binding" evidence="7">
    <location>
        <begin position="2"/>
        <end position="289"/>
    </location>
</feature>
<evidence type="ECO:0000256" key="1">
    <source>
        <dbReference type="ARBA" id="ARBA00004781"/>
    </source>
</evidence>
<organism evidence="8 9">
    <name type="scientific">Treponema ruminis</name>
    <dbReference type="NCBI Taxonomy" id="744515"/>
    <lineage>
        <taxon>Bacteria</taxon>
        <taxon>Pseudomonadati</taxon>
        <taxon>Spirochaetota</taxon>
        <taxon>Spirochaetia</taxon>
        <taxon>Spirochaetales</taxon>
        <taxon>Treponemataceae</taxon>
        <taxon>Treponema</taxon>
    </lineage>
</organism>
<dbReference type="EC" id="1.1.1.133" evidence="3 6"/>
<dbReference type="InterPro" id="IPR005913">
    <property type="entry name" value="dTDP_dehydrorham_reduct"/>
</dbReference>
<gene>
    <name evidence="8" type="ORF">HNP76_000586</name>
</gene>
<accession>A0A7W8LL88</accession>
<evidence type="ECO:0000256" key="6">
    <source>
        <dbReference type="RuleBase" id="RU364082"/>
    </source>
</evidence>
<protein>
    <recommendedName>
        <fullName evidence="4 6">dTDP-4-dehydrorhamnose reductase</fullName>
        <ecNumber evidence="3 6">1.1.1.133</ecNumber>
    </recommendedName>
</protein>
<comment type="catalytic activity">
    <reaction evidence="5">
        <text>dTDP-beta-L-rhamnose + NADP(+) = dTDP-4-dehydro-beta-L-rhamnose + NADPH + H(+)</text>
        <dbReference type="Rhea" id="RHEA:21796"/>
        <dbReference type="ChEBI" id="CHEBI:15378"/>
        <dbReference type="ChEBI" id="CHEBI:57510"/>
        <dbReference type="ChEBI" id="CHEBI:57783"/>
        <dbReference type="ChEBI" id="CHEBI:58349"/>
        <dbReference type="ChEBI" id="CHEBI:62830"/>
        <dbReference type="EC" id="1.1.1.133"/>
    </reaction>
</comment>
<dbReference type="Gene3D" id="3.40.50.720">
    <property type="entry name" value="NAD(P)-binding Rossmann-like Domain"/>
    <property type="match status" value="1"/>
</dbReference>
<dbReference type="UniPathway" id="UPA00124"/>
<dbReference type="InterPro" id="IPR029903">
    <property type="entry name" value="RmlD-like-bd"/>
</dbReference>
<evidence type="ECO:0000256" key="5">
    <source>
        <dbReference type="ARBA" id="ARBA00048200"/>
    </source>
</evidence>
<dbReference type="PANTHER" id="PTHR10491">
    <property type="entry name" value="DTDP-4-DEHYDRORHAMNOSE REDUCTASE"/>
    <property type="match status" value="1"/>
</dbReference>
<comment type="similarity">
    <text evidence="2 6">Belongs to the dTDP-4-dehydrorhamnose reductase family.</text>
</comment>
<dbReference type="Gene3D" id="3.90.25.10">
    <property type="entry name" value="UDP-galactose 4-epimerase, domain 1"/>
    <property type="match status" value="1"/>
</dbReference>
<name>A0A7W8LL88_9SPIR</name>
<dbReference type="GO" id="GO:0005829">
    <property type="term" value="C:cytosol"/>
    <property type="evidence" value="ECO:0007669"/>
    <property type="project" value="TreeGrafter"/>
</dbReference>
<dbReference type="NCBIfam" id="TIGR01214">
    <property type="entry name" value="rmlD"/>
    <property type="match status" value="1"/>
</dbReference>
<keyword evidence="6" id="KW-0521">NADP</keyword>
<dbReference type="SUPFAM" id="SSF51735">
    <property type="entry name" value="NAD(P)-binding Rossmann-fold domains"/>
    <property type="match status" value="1"/>
</dbReference>
<evidence type="ECO:0000313" key="8">
    <source>
        <dbReference type="EMBL" id="MBB5225242.1"/>
    </source>
</evidence>
<dbReference type="AlphaFoldDB" id="A0A7W8LL88"/>
<dbReference type="RefSeq" id="WP_184657334.1">
    <property type="nucleotide sequence ID" value="NZ_CP031518.1"/>
</dbReference>
<dbReference type="CDD" id="cd05254">
    <property type="entry name" value="dTDP_HR_like_SDR_e"/>
    <property type="match status" value="1"/>
</dbReference>
<reference evidence="8 9" key="1">
    <citation type="submission" date="2020-08" db="EMBL/GenBank/DDBJ databases">
        <title>Genomic Encyclopedia of Type Strains, Phase IV (KMG-IV): sequencing the most valuable type-strain genomes for metagenomic binning, comparative biology and taxonomic classification.</title>
        <authorList>
            <person name="Goeker M."/>
        </authorList>
    </citation>
    <scope>NUCLEOTIDE SEQUENCE [LARGE SCALE GENOMIC DNA]</scope>
    <source>
        <strain evidence="8 9">DSM 103462</strain>
    </source>
</reference>
<dbReference type="EMBL" id="JACHFQ010000002">
    <property type="protein sequence ID" value="MBB5225242.1"/>
    <property type="molecule type" value="Genomic_DNA"/>
</dbReference>
<sequence length="298" mass="32823">MVWVIGNKGMLGTQICRTLKENKIECTGTDCDVSILDFSALEGFASGKDISFIVNCAAYTAVDKAESDVDFARALNADGPRNIARLAKKIGVPFLHISTDYVFDGSASSPISEDAPIKPIGVYGETKAEGEKSVQEETGDFYILRTAWLYGWSGKNFVYTMIRAMNMRDSVKVVNDQRGTPTNCVTLASVILKIIENRLAGKNVPNGIYHVTDLGEITWFDFTNEIKKEAADAGFLLNKDCVVNPCDTSEYPTPAKRPAYSVLDKSKIQKTLGISLPDWKESLKSFINSALFDKTRIE</sequence>
<dbReference type="GO" id="GO:0008831">
    <property type="term" value="F:dTDP-4-dehydrorhamnose reductase activity"/>
    <property type="evidence" value="ECO:0007669"/>
    <property type="project" value="UniProtKB-EC"/>
</dbReference>
<dbReference type="Proteomes" id="UP000518887">
    <property type="component" value="Unassembled WGS sequence"/>
</dbReference>
<comment type="function">
    <text evidence="6">Catalyzes the reduction of dTDP-6-deoxy-L-lyxo-4-hexulose to yield dTDP-L-rhamnose.</text>
</comment>
<keyword evidence="9" id="KW-1185">Reference proteome</keyword>
<comment type="pathway">
    <text evidence="1 6">Carbohydrate biosynthesis; dTDP-L-rhamnose biosynthesis.</text>
</comment>
<proteinExistence type="inferred from homology"/>
<evidence type="ECO:0000256" key="4">
    <source>
        <dbReference type="ARBA" id="ARBA00017099"/>
    </source>
</evidence>
<dbReference type="Pfam" id="PF04321">
    <property type="entry name" value="RmlD_sub_bind"/>
    <property type="match status" value="1"/>
</dbReference>
<evidence type="ECO:0000259" key="7">
    <source>
        <dbReference type="Pfam" id="PF04321"/>
    </source>
</evidence>
<dbReference type="InterPro" id="IPR036291">
    <property type="entry name" value="NAD(P)-bd_dom_sf"/>
</dbReference>
<evidence type="ECO:0000256" key="3">
    <source>
        <dbReference type="ARBA" id="ARBA00012929"/>
    </source>
</evidence>